<feature type="region of interest" description="Disordered" evidence="10">
    <location>
        <begin position="26"/>
        <end position="186"/>
    </location>
</feature>
<feature type="region of interest" description="Disordered" evidence="10">
    <location>
        <begin position="819"/>
        <end position="1147"/>
    </location>
</feature>
<feature type="compositionally biased region" description="Low complexity" evidence="10">
    <location>
        <begin position="991"/>
        <end position="1002"/>
    </location>
</feature>
<keyword evidence="4" id="KW-0378">Hydrolase</keyword>
<dbReference type="PANTHER" id="PTHR14025">
    <property type="entry name" value="FANCONI ANEMIA GROUP M FANCM FAMILY MEMBER"/>
    <property type="match status" value="1"/>
</dbReference>
<evidence type="ECO:0000256" key="1">
    <source>
        <dbReference type="ARBA" id="ARBA00004123"/>
    </source>
</evidence>
<comment type="caution">
    <text evidence="13">The sequence shown here is derived from an EMBL/GenBank/DDBJ whole genome shotgun (WGS) entry which is preliminary data.</text>
</comment>
<keyword evidence="6" id="KW-0067">ATP-binding</keyword>
<name>A0A4Z0A071_9AGAM</name>
<feature type="compositionally biased region" description="Low complexity" evidence="10">
    <location>
        <begin position="927"/>
        <end position="941"/>
    </location>
</feature>
<evidence type="ECO:0000259" key="11">
    <source>
        <dbReference type="PROSITE" id="PS51192"/>
    </source>
</evidence>
<dbReference type="CDD" id="cd12091">
    <property type="entry name" value="FANCM_ID"/>
    <property type="match status" value="1"/>
</dbReference>
<feature type="compositionally biased region" description="Basic and acidic residues" evidence="10">
    <location>
        <begin position="1240"/>
        <end position="1254"/>
    </location>
</feature>
<dbReference type="SUPFAM" id="SSF52540">
    <property type="entry name" value="P-loop containing nucleoside triphosphate hydrolases"/>
    <property type="match status" value="1"/>
</dbReference>
<keyword evidence="5" id="KW-0347">Helicase</keyword>
<dbReference type="InterPro" id="IPR001650">
    <property type="entry name" value="Helicase_C-like"/>
</dbReference>
<evidence type="ECO:0000256" key="8">
    <source>
        <dbReference type="ARBA" id="ARBA00047995"/>
    </source>
</evidence>
<comment type="subunit">
    <text evidence="9">Interacts with the MHF histone-fold complex to form the FANCM-MHF complex.</text>
</comment>
<evidence type="ECO:0000256" key="7">
    <source>
        <dbReference type="ARBA" id="ARBA00023242"/>
    </source>
</evidence>
<feature type="compositionally biased region" description="Basic residues" evidence="10">
    <location>
        <begin position="859"/>
        <end position="869"/>
    </location>
</feature>
<evidence type="ECO:0000256" key="10">
    <source>
        <dbReference type="SAM" id="MobiDB-lite"/>
    </source>
</evidence>
<dbReference type="CDD" id="cd18033">
    <property type="entry name" value="DEXDc_FANCM"/>
    <property type="match status" value="1"/>
</dbReference>
<dbReference type="GO" id="GO:0036297">
    <property type="term" value="P:interstrand cross-link repair"/>
    <property type="evidence" value="ECO:0007669"/>
    <property type="project" value="TreeGrafter"/>
</dbReference>
<dbReference type="InterPro" id="IPR027417">
    <property type="entry name" value="P-loop_NTPase"/>
</dbReference>
<dbReference type="OrthoDB" id="164902at2759"/>
<evidence type="ECO:0000256" key="5">
    <source>
        <dbReference type="ARBA" id="ARBA00022806"/>
    </source>
</evidence>
<comment type="similarity">
    <text evidence="2 9">Belongs to the DEAD box helicase family. DEAH subfamily. FANCM sub-subfamily.</text>
</comment>
<dbReference type="InterPro" id="IPR011545">
    <property type="entry name" value="DEAD/DEAH_box_helicase_dom"/>
</dbReference>
<reference evidence="13 14" key="1">
    <citation type="submission" date="2019-02" db="EMBL/GenBank/DDBJ databases">
        <title>Genome sequencing of the rare red list fungi Hericium alpestre (H. flagellum).</title>
        <authorList>
            <person name="Buettner E."/>
            <person name="Kellner H."/>
        </authorList>
    </citation>
    <scope>NUCLEOTIDE SEQUENCE [LARGE SCALE GENOMIC DNA]</scope>
    <source>
        <strain evidence="13 14">DSM 108284</strain>
    </source>
</reference>
<dbReference type="Pfam" id="PF00270">
    <property type="entry name" value="DEAD"/>
    <property type="match status" value="1"/>
</dbReference>
<feature type="compositionally biased region" description="Pro residues" evidence="10">
    <location>
        <begin position="1113"/>
        <end position="1122"/>
    </location>
</feature>
<gene>
    <name evidence="13" type="ORF">EWM64_g4276</name>
</gene>
<feature type="compositionally biased region" description="Low complexity" evidence="10">
    <location>
        <begin position="849"/>
        <end position="858"/>
    </location>
</feature>
<dbReference type="Pfam" id="PF00271">
    <property type="entry name" value="Helicase_C"/>
    <property type="match status" value="1"/>
</dbReference>
<feature type="compositionally biased region" description="Acidic residues" evidence="10">
    <location>
        <begin position="828"/>
        <end position="841"/>
    </location>
</feature>
<evidence type="ECO:0000256" key="3">
    <source>
        <dbReference type="ARBA" id="ARBA00022741"/>
    </source>
</evidence>
<evidence type="ECO:0000256" key="2">
    <source>
        <dbReference type="ARBA" id="ARBA00009889"/>
    </source>
</evidence>
<dbReference type="EMBL" id="SFCI01000450">
    <property type="protein sequence ID" value="TFY79737.1"/>
    <property type="molecule type" value="Genomic_DNA"/>
</dbReference>
<keyword evidence="3" id="KW-0547">Nucleotide-binding</keyword>
<evidence type="ECO:0000259" key="12">
    <source>
        <dbReference type="PROSITE" id="PS51194"/>
    </source>
</evidence>
<organism evidence="13 14">
    <name type="scientific">Hericium alpestre</name>
    <dbReference type="NCBI Taxonomy" id="135208"/>
    <lineage>
        <taxon>Eukaryota</taxon>
        <taxon>Fungi</taxon>
        <taxon>Dikarya</taxon>
        <taxon>Basidiomycota</taxon>
        <taxon>Agaricomycotina</taxon>
        <taxon>Agaricomycetes</taxon>
        <taxon>Russulales</taxon>
        <taxon>Hericiaceae</taxon>
        <taxon>Hericium</taxon>
    </lineage>
</organism>
<evidence type="ECO:0000313" key="14">
    <source>
        <dbReference type="Proteomes" id="UP000298061"/>
    </source>
</evidence>
<dbReference type="Proteomes" id="UP000298061">
    <property type="component" value="Unassembled WGS sequence"/>
</dbReference>
<dbReference type="Gene3D" id="3.40.50.300">
    <property type="entry name" value="P-loop containing nucleotide triphosphate hydrolases"/>
    <property type="match status" value="2"/>
</dbReference>
<comment type="function">
    <text evidence="9">ATP-dependent DNA helicase involved in DNA damage repair by homologous recombination and in genome maintenance. Capable of unwinding D-loops. Plays a role in limiting crossover recombinants during mitotic DNA double-strand break (DSB) repair. Component of a FANCM-MHF complex which promotes gene conversion at blocked replication forks, probably by reversal of the stalled fork.</text>
</comment>
<dbReference type="SMART" id="SM00490">
    <property type="entry name" value="HELICc"/>
    <property type="match status" value="1"/>
</dbReference>
<keyword evidence="14" id="KW-1185">Reference proteome</keyword>
<feature type="region of interest" description="Disordered" evidence="10">
    <location>
        <begin position="1228"/>
        <end position="1261"/>
    </location>
</feature>
<feature type="compositionally biased region" description="Low complexity" evidence="10">
    <location>
        <begin position="1281"/>
        <end position="1315"/>
    </location>
</feature>
<feature type="compositionally biased region" description="Low complexity" evidence="10">
    <location>
        <begin position="130"/>
        <end position="143"/>
    </location>
</feature>
<dbReference type="GO" id="GO:0016887">
    <property type="term" value="F:ATP hydrolysis activity"/>
    <property type="evidence" value="ECO:0007669"/>
    <property type="project" value="RHEA"/>
</dbReference>
<dbReference type="PANTHER" id="PTHR14025:SF20">
    <property type="entry name" value="FANCONI ANEMIA GROUP M PROTEIN"/>
    <property type="match status" value="1"/>
</dbReference>
<comment type="subcellular location">
    <subcellularLocation>
        <location evidence="1 9">Nucleus</location>
    </subcellularLocation>
</comment>
<dbReference type="GO" id="GO:0005524">
    <property type="term" value="F:ATP binding"/>
    <property type="evidence" value="ECO:0007669"/>
    <property type="project" value="UniProtKB-UniRule"/>
</dbReference>
<keyword evidence="7" id="KW-0539">Nucleus</keyword>
<dbReference type="FunFam" id="3.40.50.300:FF:000861">
    <property type="entry name" value="Fanconi anemia, complementation group M"/>
    <property type="match status" value="1"/>
</dbReference>
<feature type="compositionally biased region" description="Polar residues" evidence="10">
    <location>
        <begin position="94"/>
        <end position="109"/>
    </location>
</feature>
<dbReference type="PROSITE" id="PS51194">
    <property type="entry name" value="HELICASE_CTER"/>
    <property type="match status" value="1"/>
</dbReference>
<dbReference type="EC" id="3.6.4.12" evidence="9"/>
<protein>
    <recommendedName>
        <fullName evidence="9">ATP-dependent DNA helicase</fullName>
        <ecNumber evidence="9">3.6.4.12</ecNumber>
    </recommendedName>
</protein>
<dbReference type="InterPro" id="IPR044749">
    <property type="entry name" value="FANCM_DEXDc"/>
</dbReference>
<accession>A0A4Z0A071</accession>
<dbReference type="PROSITE" id="PS51192">
    <property type="entry name" value="HELICASE_ATP_BIND_1"/>
    <property type="match status" value="1"/>
</dbReference>
<feature type="region of interest" description="Disordered" evidence="10">
    <location>
        <begin position="768"/>
        <end position="801"/>
    </location>
</feature>
<evidence type="ECO:0000256" key="9">
    <source>
        <dbReference type="RuleBase" id="RU367027"/>
    </source>
</evidence>
<dbReference type="GO" id="GO:0005634">
    <property type="term" value="C:nucleus"/>
    <property type="evidence" value="ECO:0007669"/>
    <property type="project" value="UniProtKB-SubCell"/>
</dbReference>
<dbReference type="GO" id="GO:0043138">
    <property type="term" value="F:3'-5' DNA helicase activity"/>
    <property type="evidence" value="ECO:0007669"/>
    <property type="project" value="InterPro"/>
</dbReference>
<dbReference type="GO" id="GO:0009378">
    <property type="term" value="F:four-way junction helicase activity"/>
    <property type="evidence" value="ECO:0007669"/>
    <property type="project" value="TreeGrafter"/>
</dbReference>
<feature type="compositionally biased region" description="Low complexity" evidence="10">
    <location>
        <begin position="1033"/>
        <end position="1048"/>
    </location>
</feature>
<evidence type="ECO:0000256" key="4">
    <source>
        <dbReference type="ARBA" id="ARBA00022801"/>
    </source>
</evidence>
<proteinExistence type="inferred from homology"/>
<evidence type="ECO:0000256" key="6">
    <source>
        <dbReference type="ARBA" id="ARBA00022840"/>
    </source>
</evidence>
<dbReference type="STRING" id="135208.A0A4Z0A071"/>
<dbReference type="GO" id="GO:0000400">
    <property type="term" value="F:four-way junction DNA binding"/>
    <property type="evidence" value="ECO:0007669"/>
    <property type="project" value="TreeGrafter"/>
</dbReference>
<feature type="region of interest" description="Disordered" evidence="10">
    <location>
        <begin position="1281"/>
        <end position="1320"/>
    </location>
</feature>
<dbReference type="GO" id="GO:0045003">
    <property type="term" value="P:double-strand break repair via synthesis-dependent strand annealing"/>
    <property type="evidence" value="ECO:0007669"/>
    <property type="project" value="TreeGrafter"/>
</dbReference>
<evidence type="ECO:0000313" key="13">
    <source>
        <dbReference type="EMBL" id="TFY79737.1"/>
    </source>
</evidence>
<feature type="compositionally biased region" description="Polar residues" evidence="10">
    <location>
        <begin position="973"/>
        <end position="983"/>
    </location>
</feature>
<dbReference type="SMART" id="SM00487">
    <property type="entry name" value="DEXDc"/>
    <property type="match status" value="1"/>
</dbReference>
<dbReference type="InterPro" id="IPR014001">
    <property type="entry name" value="Helicase_ATP-bd"/>
</dbReference>
<dbReference type="InterPro" id="IPR039686">
    <property type="entry name" value="FANCM/Mph1-like_ID"/>
</dbReference>
<comment type="catalytic activity">
    <reaction evidence="8 9">
        <text>ATP + H2O = ADP + phosphate + H(+)</text>
        <dbReference type="Rhea" id="RHEA:13065"/>
        <dbReference type="ChEBI" id="CHEBI:15377"/>
        <dbReference type="ChEBI" id="CHEBI:15378"/>
        <dbReference type="ChEBI" id="CHEBI:30616"/>
        <dbReference type="ChEBI" id="CHEBI:43474"/>
        <dbReference type="ChEBI" id="CHEBI:456216"/>
        <dbReference type="EC" id="3.6.4.12"/>
    </reaction>
</comment>
<sequence>MSSDGYFDDEIDSAVLNELDIIESTQYAASSSKPSAPAPSAPAGQPSHPPPARDDSDLFDFGSDIDEAGLQELDAAIEDSYQNKDHTSKPPARSNFSRVPSTGGRQTTLFGDVLENPPPANKHANKGEGSSRSGMQRSKSSGQVFRKTKQWDHTAFAKSGPRRSKSDRGKGKGRARADEEDAEEDVEFEQFPAPFVSVGPPPPMKLQPDLLAAKHWIFPLNRPKREYQYNISKHCLFENTLVALPTGLGKTFIAGVVMLNFYRWFPDGKVVFVAPTKPLVAQQVEACHQTCGIPGRDAVELTGDKAKALRNKFWQEKRVFYMTPQTLENDLMQENCDVRDIVLLVIDEAHKGTGEYAYAKVVRFLMAKNPHFRVLALTATPGGNPEAVQSIVDALHISRIEIRDEQSWDIRGYINKKKVEQHIIPMNEGIAKLRDLLAKVMRGHMGQLVKHGILYGNLDPAYFHPFRAQTAMADIHRRPDARQLSWAYPVLKKVGALARAMGYLLEASPQMCYGTLKDAAEDVGKDGKTSTSKMTNDPAFRELMRELEAQKARGFAIHPKMEILKRLVIDHFGKKMGDTDVQEVDSNGAQVNGDEQTRVMVFVSFREAVDEIVTFLNQESPLLRATKFVGQGTDKQGKKGFAQKEQLDVIRRFKLGEFNILVSTSIGEEGLDIGEIDMIVCYEAQKTPIRMLQRVGRTGRKRDGYVHVLLAEGREELNWNKAQESYAEVQQSIVKGEQLEFYGDTERLLPDHIKPEPLEMVMEIEEYNREATDKSRTANSPKGATKRKRNDDMGRNIPAGASTGFVSVADLILKQGGKKRKLARPVDLEEAGEDDDTDQEIEAGIFGPRRAATTNAATKAKKSTAKARRATSLGDQGKKGKAPAKPRKTKKTKVQIDESNLSQLGAEDSDDMAIERGLVFSSRKSDASSSGSRTPSRASSPEVPLAKKDATQKRVTNPSSPDEPLAKRRKSNATRCLNRSSSPEVPLAKETSIIDICTSSDSDSQHIPRASSPDLPLSGSLTRRQRNTTRIISPQQSTTPDPGPSSSSMGLAVDPDEDLSWLLADSDDVQDRSSPPRGNDPKQRAAADDSDIEIADAPALHNSIIDISSSPGVPEPAGPPPLSQLRRDMPPPAIPARFTSARNLPIPSDDAPECSFAVRPVGHVNKRLVHPQDTDSSPLVKSSPHRFKRLRKATSPVGSPVPVRRKKAVVQDTAVLGKVNPWIDVEASHSGDEMSGGSSDAEHVYLEEDGDRGFLKNSPATQASGSYDQFAAYRQSLLSQAPGAGPVFAGPPRRGPAWAGAGGSRRLPVSSSSPRAGDELDEYAMGSFVVDDDAEISYAQSSET</sequence>
<feature type="domain" description="Helicase C-terminal" evidence="12">
    <location>
        <begin position="583"/>
        <end position="747"/>
    </location>
</feature>
<dbReference type="CDD" id="cd18801">
    <property type="entry name" value="SF2_C_FANCM_Hef"/>
    <property type="match status" value="1"/>
</dbReference>
<feature type="compositionally biased region" description="Basic residues" evidence="10">
    <location>
        <begin position="879"/>
        <end position="893"/>
    </location>
</feature>
<feature type="domain" description="Helicase ATP-binding" evidence="11">
    <location>
        <begin position="231"/>
        <end position="399"/>
    </location>
</feature>